<evidence type="ECO:0000313" key="3">
    <source>
        <dbReference type="EMBL" id="GEB20997.1"/>
    </source>
</evidence>
<dbReference type="GeneID" id="97299364"/>
<feature type="coiled-coil region" evidence="1">
    <location>
        <begin position="45"/>
        <end position="75"/>
    </location>
</feature>
<sequence>MSRSEEIPEEAGTPVSAGIYHLDANDPHQELVDRSGLSGADVEQISELMAALGRLREAEERLSEASLRYMKLNQSDMRALHYLIVCANHGVIATPGAIASRLHISTASTTKLLDRLERAGHVTRHAHPSDRRALAIGITPETHAAAMKTVGRQQAKRFLAAARLTPAERETVMRFLDDMAREIEVTDEAWAASGT</sequence>
<dbReference type="Pfam" id="PF01047">
    <property type="entry name" value="MarR"/>
    <property type="match status" value="1"/>
</dbReference>
<dbReference type="AlphaFoldDB" id="A0A4Y3NJ65"/>
<dbReference type="EMBL" id="BJMD01000031">
    <property type="protein sequence ID" value="GEB20997.1"/>
    <property type="molecule type" value="Genomic_DNA"/>
</dbReference>
<protein>
    <submittedName>
        <fullName evidence="3">MarR family transcriptional regulator</fullName>
    </submittedName>
</protein>
<name>A0A4Y3NJ65_PAEAU</name>
<dbReference type="InterPro" id="IPR036388">
    <property type="entry name" value="WH-like_DNA-bd_sf"/>
</dbReference>
<dbReference type="SUPFAM" id="SSF46785">
    <property type="entry name" value="Winged helix' DNA-binding domain"/>
    <property type="match status" value="1"/>
</dbReference>
<keyword evidence="4" id="KW-1185">Reference proteome</keyword>
<dbReference type="PANTHER" id="PTHR33164:SF43">
    <property type="entry name" value="HTH-TYPE TRANSCRIPTIONAL REPRESSOR YETL"/>
    <property type="match status" value="1"/>
</dbReference>
<proteinExistence type="predicted"/>
<organism evidence="3 4">
    <name type="scientific">Paenarthrobacter aurescens</name>
    <name type="common">Arthrobacter aurescens</name>
    <dbReference type="NCBI Taxonomy" id="43663"/>
    <lineage>
        <taxon>Bacteria</taxon>
        <taxon>Bacillati</taxon>
        <taxon>Actinomycetota</taxon>
        <taxon>Actinomycetes</taxon>
        <taxon>Micrococcales</taxon>
        <taxon>Micrococcaceae</taxon>
        <taxon>Paenarthrobacter</taxon>
    </lineage>
</organism>
<dbReference type="SMART" id="SM00347">
    <property type="entry name" value="HTH_MARR"/>
    <property type="match status" value="1"/>
</dbReference>
<dbReference type="Proteomes" id="UP000317715">
    <property type="component" value="Unassembled WGS sequence"/>
</dbReference>
<reference evidence="3 4" key="1">
    <citation type="submission" date="2019-06" db="EMBL/GenBank/DDBJ databases">
        <title>Whole genome shotgun sequence of Paenarthrobacter aurescens NBRC 12136.</title>
        <authorList>
            <person name="Hosoyama A."/>
            <person name="Uohara A."/>
            <person name="Ohji S."/>
            <person name="Ichikawa N."/>
        </authorList>
    </citation>
    <scope>NUCLEOTIDE SEQUENCE [LARGE SCALE GENOMIC DNA]</scope>
    <source>
        <strain evidence="3 4">NBRC 12136</strain>
    </source>
</reference>
<evidence type="ECO:0000256" key="1">
    <source>
        <dbReference type="SAM" id="Coils"/>
    </source>
</evidence>
<dbReference type="OrthoDB" id="162531at2"/>
<gene>
    <name evidence="3" type="ORF">AAU01_37520</name>
</gene>
<accession>A0A4Y3NJ65</accession>
<dbReference type="InterPro" id="IPR039422">
    <property type="entry name" value="MarR/SlyA-like"/>
</dbReference>
<dbReference type="PROSITE" id="PS50995">
    <property type="entry name" value="HTH_MARR_2"/>
    <property type="match status" value="1"/>
</dbReference>
<dbReference type="GO" id="GO:0003700">
    <property type="term" value="F:DNA-binding transcription factor activity"/>
    <property type="evidence" value="ECO:0007669"/>
    <property type="project" value="InterPro"/>
</dbReference>
<feature type="domain" description="HTH marR-type" evidence="2">
    <location>
        <begin position="45"/>
        <end position="181"/>
    </location>
</feature>
<keyword evidence="1" id="KW-0175">Coiled coil</keyword>
<dbReference type="RefSeq" id="WP_141286250.1">
    <property type="nucleotide sequence ID" value="NZ_BAAAWK010000001.1"/>
</dbReference>
<dbReference type="InterPro" id="IPR036390">
    <property type="entry name" value="WH_DNA-bd_sf"/>
</dbReference>
<dbReference type="Gene3D" id="1.10.10.10">
    <property type="entry name" value="Winged helix-like DNA-binding domain superfamily/Winged helix DNA-binding domain"/>
    <property type="match status" value="1"/>
</dbReference>
<evidence type="ECO:0000313" key="4">
    <source>
        <dbReference type="Proteomes" id="UP000317715"/>
    </source>
</evidence>
<comment type="caution">
    <text evidence="3">The sequence shown here is derived from an EMBL/GenBank/DDBJ whole genome shotgun (WGS) entry which is preliminary data.</text>
</comment>
<dbReference type="PRINTS" id="PR00598">
    <property type="entry name" value="HTHMARR"/>
</dbReference>
<evidence type="ECO:0000259" key="2">
    <source>
        <dbReference type="PROSITE" id="PS50995"/>
    </source>
</evidence>
<dbReference type="GO" id="GO:0006950">
    <property type="term" value="P:response to stress"/>
    <property type="evidence" value="ECO:0007669"/>
    <property type="project" value="TreeGrafter"/>
</dbReference>
<dbReference type="PANTHER" id="PTHR33164">
    <property type="entry name" value="TRANSCRIPTIONAL REGULATOR, MARR FAMILY"/>
    <property type="match status" value="1"/>
</dbReference>
<dbReference type="InterPro" id="IPR000835">
    <property type="entry name" value="HTH_MarR-typ"/>
</dbReference>